<protein>
    <submittedName>
        <fullName evidence="3">Uncharacterized protein LOC108742443</fullName>
    </submittedName>
</protein>
<feature type="region of interest" description="Disordered" evidence="1">
    <location>
        <begin position="50"/>
        <end position="95"/>
    </location>
</feature>
<reference evidence="3" key="1">
    <citation type="submission" date="2025-08" db="UniProtKB">
        <authorList>
            <consortium name="RefSeq"/>
        </authorList>
    </citation>
    <scope>IDENTIFICATION</scope>
    <source>
        <tissue evidence="3">Entire body</tissue>
    </source>
</reference>
<accession>A0A1W4XL98</accession>
<dbReference type="OrthoDB" id="60433at2759"/>
<evidence type="ECO:0000313" key="3">
    <source>
        <dbReference type="RefSeq" id="XP_018333160.1"/>
    </source>
</evidence>
<dbReference type="InParanoid" id="A0A1W4XL98"/>
<dbReference type="STRING" id="224129.A0A1W4XL98"/>
<feature type="region of interest" description="Disordered" evidence="1">
    <location>
        <begin position="24"/>
        <end position="43"/>
    </location>
</feature>
<feature type="compositionally biased region" description="Polar residues" evidence="1">
    <location>
        <begin position="31"/>
        <end position="43"/>
    </location>
</feature>
<feature type="compositionally biased region" description="Low complexity" evidence="1">
    <location>
        <begin position="86"/>
        <end position="95"/>
    </location>
</feature>
<gene>
    <name evidence="3" type="primary">LOC108742443</name>
</gene>
<proteinExistence type="predicted"/>
<dbReference type="RefSeq" id="XP_018333160.1">
    <property type="nucleotide sequence ID" value="XM_018477658.2"/>
</dbReference>
<organism evidence="2 3">
    <name type="scientific">Agrilus planipennis</name>
    <name type="common">Emerald ash borer</name>
    <name type="synonym">Agrilus marcopoli</name>
    <dbReference type="NCBI Taxonomy" id="224129"/>
    <lineage>
        <taxon>Eukaryota</taxon>
        <taxon>Metazoa</taxon>
        <taxon>Ecdysozoa</taxon>
        <taxon>Arthropoda</taxon>
        <taxon>Hexapoda</taxon>
        <taxon>Insecta</taxon>
        <taxon>Pterygota</taxon>
        <taxon>Neoptera</taxon>
        <taxon>Endopterygota</taxon>
        <taxon>Coleoptera</taxon>
        <taxon>Polyphaga</taxon>
        <taxon>Elateriformia</taxon>
        <taxon>Buprestoidea</taxon>
        <taxon>Buprestidae</taxon>
        <taxon>Agrilinae</taxon>
        <taxon>Agrilus</taxon>
    </lineage>
</organism>
<evidence type="ECO:0000256" key="1">
    <source>
        <dbReference type="SAM" id="MobiDB-lite"/>
    </source>
</evidence>
<sequence>MGHKDVYNLLIDVYGADADIRDYSGRKPNQYKRSQNTVANKDTYSEYHYNNPSNGKHVPRTKHQSFLRKNFTPSHQRRYKYNTADAAPASPPSSSLMPDVGGTAAVGVHSSFFGSYNTGTY</sequence>
<dbReference type="GeneID" id="108742443"/>
<dbReference type="Proteomes" id="UP000192223">
    <property type="component" value="Unplaced"/>
</dbReference>
<name>A0A1W4XL98_AGRPL</name>
<dbReference type="AlphaFoldDB" id="A0A1W4XL98"/>
<keyword evidence="2" id="KW-1185">Reference proteome</keyword>
<evidence type="ECO:0000313" key="2">
    <source>
        <dbReference type="Proteomes" id="UP000192223"/>
    </source>
</evidence>
<dbReference type="KEGG" id="apln:108742443"/>
<feature type="compositionally biased region" description="Basic residues" evidence="1">
    <location>
        <begin position="57"/>
        <end position="66"/>
    </location>
</feature>